<dbReference type="Proteomes" id="UP001524502">
    <property type="component" value="Unassembled WGS sequence"/>
</dbReference>
<feature type="active site" description="Nucleophile" evidence="7">
    <location>
        <position position="336"/>
    </location>
</feature>
<evidence type="ECO:0000256" key="7">
    <source>
        <dbReference type="HAMAP-Rule" id="MF_00027"/>
    </source>
</evidence>
<keyword evidence="6 7" id="KW-0315">Glutamine amidotransferase</keyword>
<dbReference type="InterPro" id="IPR027417">
    <property type="entry name" value="P-loop_NTPase"/>
</dbReference>
<keyword evidence="7" id="KW-0169">Cobalamin biosynthesis</keyword>
<dbReference type="SUPFAM" id="SSF52317">
    <property type="entry name" value="Class I glutamine amidotransferase-like"/>
    <property type="match status" value="1"/>
</dbReference>
<dbReference type="NCBIfam" id="NF002204">
    <property type="entry name" value="PRK01077.1"/>
    <property type="match status" value="1"/>
</dbReference>
<dbReference type="InterPro" id="IPR002586">
    <property type="entry name" value="CobQ/CobB/MinD/ParA_Nub-bd_dom"/>
</dbReference>
<dbReference type="InterPro" id="IPR029062">
    <property type="entry name" value="Class_I_gatase-like"/>
</dbReference>
<evidence type="ECO:0000259" key="8">
    <source>
        <dbReference type="Pfam" id="PF01656"/>
    </source>
</evidence>
<dbReference type="PANTHER" id="PTHR43873:SF1">
    <property type="entry name" value="COBYRINATE A,C-DIAMIDE SYNTHASE"/>
    <property type="match status" value="1"/>
</dbReference>
<evidence type="ECO:0000259" key="9">
    <source>
        <dbReference type="Pfam" id="PF07685"/>
    </source>
</evidence>
<comment type="similarity">
    <text evidence="7">Belongs to the CobB/CbiA family.</text>
</comment>
<evidence type="ECO:0000256" key="5">
    <source>
        <dbReference type="ARBA" id="ARBA00022842"/>
    </source>
</evidence>
<comment type="function">
    <text evidence="7">Catalyzes the ATP-dependent amidation of the two carboxylate groups at positions a and c of cobyrinate, using either L-glutamine or ammonia as the nitrogen source.</text>
</comment>
<evidence type="ECO:0000256" key="1">
    <source>
        <dbReference type="ARBA" id="ARBA00001946"/>
    </source>
</evidence>
<comment type="cofactor">
    <cofactor evidence="1 7">
        <name>Mg(2+)</name>
        <dbReference type="ChEBI" id="CHEBI:18420"/>
    </cofactor>
</comment>
<dbReference type="EC" id="6.3.5.11" evidence="7"/>
<comment type="pathway">
    <text evidence="7">Cofactor biosynthesis; adenosylcobalamin biosynthesis; cob(II)yrinate a,c-diamide from sirohydrochlorin (anaerobic route): step 10/10.</text>
</comment>
<evidence type="ECO:0000256" key="2">
    <source>
        <dbReference type="ARBA" id="ARBA00022598"/>
    </source>
</evidence>
<keyword evidence="3 7" id="KW-0547">Nucleotide-binding</keyword>
<dbReference type="CDD" id="cd03130">
    <property type="entry name" value="GATase1_CobB"/>
    <property type="match status" value="1"/>
</dbReference>
<comment type="catalytic activity">
    <reaction evidence="7">
        <text>cob(II)yrinate + 2 L-glutamine + 2 ATP + 2 H2O = cob(II)yrinate a,c diamide + 2 L-glutamate + 2 ADP + 2 phosphate + 2 H(+)</text>
        <dbReference type="Rhea" id="RHEA:26289"/>
        <dbReference type="ChEBI" id="CHEBI:15377"/>
        <dbReference type="ChEBI" id="CHEBI:15378"/>
        <dbReference type="ChEBI" id="CHEBI:29985"/>
        <dbReference type="ChEBI" id="CHEBI:30616"/>
        <dbReference type="ChEBI" id="CHEBI:43474"/>
        <dbReference type="ChEBI" id="CHEBI:58359"/>
        <dbReference type="ChEBI" id="CHEBI:58537"/>
        <dbReference type="ChEBI" id="CHEBI:58894"/>
        <dbReference type="ChEBI" id="CHEBI:456216"/>
        <dbReference type="EC" id="6.3.5.11"/>
    </reaction>
</comment>
<dbReference type="Gene3D" id="3.40.50.880">
    <property type="match status" value="1"/>
</dbReference>
<dbReference type="InterPro" id="IPR004484">
    <property type="entry name" value="CbiA/CobB_synth"/>
</dbReference>
<proteinExistence type="inferred from homology"/>
<dbReference type="Pfam" id="PF07685">
    <property type="entry name" value="GATase_3"/>
    <property type="match status" value="1"/>
</dbReference>
<dbReference type="Pfam" id="PF01656">
    <property type="entry name" value="CbiA"/>
    <property type="match status" value="1"/>
</dbReference>
<reference evidence="10 11" key="1">
    <citation type="submission" date="2022-06" db="EMBL/GenBank/DDBJ databases">
        <title>Isolation of gut microbiota from human fecal samples.</title>
        <authorList>
            <person name="Pamer E.G."/>
            <person name="Barat B."/>
            <person name="Waligurski E."/>
            <person name="Medina S."/>
            <person name="Paddock L."/>
            <person name="Mostad J."/>
        </authorList>
    </citation>
    <scope>NUCLEOTIDE SEQUENCE [LARGE SCALE GENOMIC DNA]</scope>
    <source>
        <strain evidence="10 11">SL.3.17</strain>
    </source>
</reference>
<gene>
    <name evidence="7" type="primary">cbiA</name>
    <name evidence="10" type="ORF">NE619_06565</name>
</gene>
<keyword evidence="4 7" id="KW-0067">ATP-binding</keyword>
<name>A0ABT1RN93_9FIRM</name>
<dbReference type="EMBL" id="JANFXK010000005">
    <property type="protein sequence ID" value="MCQ4636386.1"/>
    <property type="molecule type" value="Genomic_DNA"/>
</dbReference>
<dbReference type="PROSITE" id="PS51274">
    <property type="entry name" value="GATASE_COBBQ"/>
    <property type="match status" value="1"/>
</dbReference>
<keyword evidence="11" id="KW-1185">Reference proteome</keyword>
<dbReference type="HAMAP" id="MF_00027">
    <property type="entry name" value="CobB_CbiA"/>
    <property type="match status" value="1"/>
</dbReference>
<comment type="domain">
    <text evidence="7">Comprises of two domains. The C-terminal domain contains the binding site for glutamine and catalyzes the hydrolysis of this substrate to glutamate and ammonia. The N-terminal domain is anticipated to bind ATP and cobyrinate and catalyzes the ultimate synthesis of the diamide product. The ammonia produced via the glutaminase domain is probably translocated to the adjacent domain via a molecular tunnel, where it reacts with an activated intermediate.</text>
</comment>
<evidence type="ECO:0000256" key="3">
    <source>
        <dbReference type="ARBA" id="ARBA00022741"/>
    </source>
</evidence>
<dbReference type="Gene3D" id="3.40.50.300">
    <property type="entry name" value="P-loop containing nucleotide triphosphate hydrolases"/>
    <property type="match status" value="1"/>
</dbReference>
<evidence type="ECO:0000313" key="11">
    <source>
        <dbReference type="Proteomes" id="UP001524502"/>
    </source>
</evidence>
<feature type="domain" description="CobQ/CobB/MinD/ParA nucleotide binding" evidence="8">
    <location>
        <begin position="12"/>
        <end position="189"/>
    </location>
</feature>
<dbReference type="SUPFAM" id="SSF52540">
    <property type="entry name" value="P-loop containing nucleoside triphosphate hydrolases"/>
    <property type="match status" value="1"/>
</dbReference>
<feature type="site" description="Increases nucleophilicity of active site Cys" evidence="7">
    <location>
        <position position="436"/>
    </location>
</feature>
<dbReference type="PANTHER" id="PTHR43873">
    <property type="entry name" value="COBYRINATE A,C-DIAMIDE SYNTHASE"/>
    <property type="match status" value="1"/>
</dbReference>
<feature type="domain" description="CobB/CobQ-like glutamine amidotransferase" evidence="9">
    <location>
        <begin position="253"/>
        <end position="441"/>
    </location>
</feature>
<sequence length="460" mass="50790">MRQEMRNVPRILIGASGSGCGKTTFTCGLLQALKNMGKHPAAFKCGPDYIDPMFHSEVLEVPSRNLDLFFAESNTVRFLLSKHTAEADIAVMEGVMGYYDGLAGISPQASSYDLALKTRTPAVLLLDGRGKSLSLLAEIKGFLELEEESMIRGVILNRVSEMIYPQLKEMVEERLPVKVYGYLPKMDDCGLESRHLGLVTAAEIKDLRQIICRLAEQLEKSVDLAGLMALACSAAPLCCQEPVLPQRRGPKVRIGLARDKAFCFYYQDNLDLLSELGAELVPFSPLEDDHMPEGLDGLMIGGGYPELYLRQLSENVSMREHIKKAITAGLPCQAECGGFMYLHETVKAQDGSAFPLVGLIAGESYPLGKLSRFGYITLTAGQDTMLCKKGESIKGHEFHYWDSTCAGDAFHARKPLRKKAWDCIVAGDNLFAGYPHIYYYSNPAAAERFLAACRAYKELK</sequence>
<organism evidence="10 11">
    <name type="scientific">Anaerovorax odorimutans</name>
    <dbReference type="NCBI Taxonomy" id="109327"/>
    <lineage>
        <taxon>Bacteria</taxon>
        <taxon>Bacillati</taxon>
        <taxon>Bacillota</taxon>
        <taxon>Clostridia</taxon>
        <taxon>Peptostreptococcales</taxon>
        <taxon>Anaerovoracaceae</taxon>
        <taxon>Anaerovorax</taxon>
    </lineage>
</organism>
<evidence type="ECO:0000256" key="6">
    <source>
        <dbReference type="ARBA" id="ARBA00022962"/>
    </source>
</evidence>
<dbReference type="InterPro" id="IPR011698">
    <property type="entry name" value="GATase_3"/>
</dbReference>
<accession>A0ABT1RN93</accession>
<comment type="caution">
    <text evidence="10">The sequence shown here is derived from an EMBL/GenBank/DDBJ whole genome shotgun (WGS) entry which is preliminary data.</text>
</comment>
<keyword evidence="5 7" id="KW-0460">Magnesium</keyword>
<dbReference type="NCBIfam" id="TIGR00379">
    <property type="entry name" value="cobB"/>
    <property type="match status" value="1"/>
</dbReference>
<protein>
    <recommendedName>
        <fullName evidence="7">Cobyrinate a,c-diamide synthase</fullName>
        <ecNumber evidence="7">6.3.5.11</ecNumber>
    </recommendedName>
    <alternativeName>
        <fullName evidence="7">Cobyrinic acid a,c-diamide synthetase</fullName>
    </alternativeName>
</protein>
<keyword evidence="2 7" id="KW-0436">Ligase</keyword>
<comment type="miscellaneous">
    <text evidence="7">The a and c carboxylates of cobyrinate are activated for nucleophilic attack via formation of a phosphorylated intermediate by ATP. CbiA catalyzes first the amidation of the c-carboxylate, and then that of the a-carboxylate.</text>
</comment>
<evidence type="ECO:0000313" key="10">
    <source>
        <dbReference type="EMBL" id="MCQ4636386.1"/>
    </source>
</evidence>
<evidence type="ECO:0000256" key="4">
    <source>
        <dbReference type="ARBA" id="ARBA00022840"/>
    </source>
</evidence>